<evidence type="ECO:0000313" key="2">
    <source>
        <dbReference type="Proteomes" id="UP000000689"/>
    </source>
</evidence>
<keyword evidence="2" id="KW-1185">Reference proteome</keyword>
<name>G0WEF6_NAUDC</name>
<dbReference type="EMBL" id="HE580273">
    <property type="protein sequence ID" value="CCD26167.2"/>
    <property type="molecule type" value="Genomic_DNA"/>
</dbReference>
<gene>
    <name evidence="1" type="primary">NDAI0G03900</name>
    <name evidence="1" type="ordered locus">NDAI_0G03900</name>
</gene>
<reference evidence="1 2" key="1">
    <citation type="journal article" date="2011" name="Proc. Natl. Acad. Sci. U.S.A.">
        <title>Evolutionary erosion of yeast sex chromosomes by mating-type switching accidents.</title>
        <authorList>
            <person name="Gordon J.L."/>
            <person name="Armisen D."/>
            <person name="Proux-Wera E."/>
            <person name="Oheigeartaigh S.S."/>
            <person name="Byrne K.P."/>
            <person name="Wolfe K.H."/>
        </authorList>
    </citation>
    <scope>NUCLEOTIDE SEQUENCE [LARGE SCALE GENOMIC DNA]</scope>
    <source>
        <strain evidence="2">ATCC 10597 / BCRC 20456 / CBS 421 / NBRC 0211 / NRRL Y-12639</strain>
    </source>
</reference>
<organism evidence="1 2">
    <name type="scientific">Naumovozyma dairenensis (strain ATCC 10597 / BCRC 20456 / CBS 421 / NBRC 0211 / NRRL Y-12639)</name>
    <name type="common">Saccharomyces dairenensis</name>
    <dbReference type="NCBI Taxonomy" id="1071378"/>
    <lineage>
        <taxon>Eukaryota</taxon>
        <taxon>Fungi</taxon>
        <taxon>Dikarya</taxon>
        <taxon>Ascomycota</taxon>
        <taxon>Saccharomycotina</taxon>
        <taxon>Saccharomycetes</taxon>
        <taxon>Saccharomycetales</taxon>
        <taxon>Saccharomycetaceae</taxon>
        <taxon>Naumovozyma</taxon>
    </lineage>
</organism>
<dbReference type="RefSeq" id="XP_003671410.2">
    <property type="nucleotide sequence ID" value="XM_003671362.2"/>
</dbReference>
<evidence type="ECO:0000313" key="1">
    <source>
        <dbReference type="EMBL" id="CCD26167.2"/>
    </source>
</evidence>
<dbReference type="KEGG" id="ndi:NDAI_0G03900"/>
<sequence length="233" mass="26792">MEQNLNYKILERAKMAQLSRKIRVRLGKIQKGTVKNRKLEDKQMPAKNHPFWPLLCVVPPVQPTTSASSGITSSPGYSMWDLMSRKGVGRNKYKSQGFSKKRILQEKESYNGRYKLPLDRNYLSVPPDSREYNSDYWDHRPLSRSNNPVKAENGALEELKKMKFILKAPRRLEDLEYDPIINSDDCNTSHYVSSMLMSEDTSNNKNSSPYFNDYVRDIYSVSSRGNISAGSPL</sequence>
<protein>
    <submittedName>
        <fullName evidence="1">Uncharacterized protein</fullName>
    </submittedName>
</protein>
<dbReference type="HOGENOM" id="CLU_1190180_0_0_1"/>
<accession>G0WEF6</accession>
<dbReference type="AlphaFoldDB" id="G0WEF6"/>
<dbReference type="GeneID" id="11495666"/>
<proteinExistence type="predicted"/>
<dbReference type="Proteomes" id="UP000000689">
    <property type="component" value="Chromosome 7"/>
</dbReference>